<protein>
    <submittedName>
        <fullName evidence="1">Uncharacterized protein</fullName>
    </submittedName>
</protein>
<dbReference type="Proteomes" id="UP000628669">
    <property type="component" value="Unassembled WGS sequence"/>
</dbReference>
<keyword evidence="2" id="KW-1185">Reference proteome</keyword>
<sequence length="317" mass="35420">MKIITITLPLSPDYHNESADLKKTGYTISFELQNGVHTVDTPSIPVGKLSYLNNTNLMAQLSFTYDYDEENQVITISGPEYTAEDAVCLTTFPEGTSEYAYQRGSKTKISTPQALYNPNWNYNTPMTPHLDALFADTVKDANNTLIDAFLRENLTVQVKTPPPAITPEEHDDLQVVYKDGWFAGFYNPEEHYGDEFVKRSVYSVWGGEVTFNKNENFANVIGSTNDPKIAGKSWLKLWSDQFGIYPASCSSLNYTPVTCNTSLVGGHVILGKKAQTIPKGSNSVYIMPICTAHNNNNNVYMAAIIYQKGIWLNNYLN</sequence>
<dbReference type="RefSeq" id="WP_200245422.1">
    <property type="nucleotide sequence ID" value="NZ_JAENHK010000008.1"/>
</dbReference>
<accession>A0ABS1FUX6</accession>
<name>A0ABS1FUX6_9FLAO</name>
<gene>
    <name evidence="1" type="ORF">JHL15_09870</name>
</gene>
<evidence type="ECO:0000313" key="2">
    <source>
        <dbReference type="Proteomes" id="UP000628669"/>
    </source>
</evidence>
<reference evidence="2" key="1">
    <citation type="submission" date="2021-01" db="EMBL/GenBank/DDBJ databases">
        <title>Genome public.</title>
        <authorList>
            <person name="Liu C."/>
            <person name="Sun Q."/>
        </authorList>
    </citation>
    <scope>NUCLEOTIDE SEQUENCE [LARGE SCALE GENOMIC DNA]</scope>
    <source>
        <strain evidence="2">YIM B02567</strain>
    </source>
</reference>
<evidence type="ECO:0000313" key="1">
    <source>
        <dbReference type="EMBL" id="MBK1896058.1"/>
    </source>
</evidence>
<proteinExistence type="predicted"/>
<dbReference type="EMBL" id="JAENHK010000008">
    <property type="protein sequence ID" value="MBK1896058.1"/>
    <property type="molecule type" value="Genomic_DNA"/>
</dbReference>
<comment type="caution">
    <text evidence="1">The sequence shown here is derived from an EMBL/GenBank/DDBJ whole genome shotgun (WGS) entry which is preliminary data.</text>
</comment>
<organism evidence="1 2">
    <name type="scientific">Chryseobacterium paridis</name>
    <dbReference type="NCBI Taxonomy" id="2800328"/>
    <lineage>
        <taxon>Bacteria</taxon>
        <taxon>Pseudomonadati</taxon>
        <taxon>Bacteroidota</taxon>
        <taxon>Flavobacteriia</taxon>
        <taxon>Flavobacteriales</taxon>
        <taxon>Weeksellaceae</taxon>
        <taxon>Chryseobacterium group</taxon>
        <taxon>Chryseobacterium</taxon>
    </lineage>
</organism>